<sequence>MLIQKGQLPDSNHLIWIVLDDEYLPVEPIQKYLRYLDSLEKSPNTLRVYANNLKLFWEFLQDKRLDWRFVNLEQLSDFIHWLRSPDPGVISIQPQVSLRSEKTINHALTNVCGFDEFHSSLGTTEGVDVYRYQLQPGRKYKSFLHHISKGKEVKTRLLKVKEPKTFPGCLTSEQVKELVEACNRIRDKFIICLLYETGMRIGEVLGLRHEDLHSQGVNEISVIPRVDNVNSSRAKAGVKRTIHVSKDLIKLYSNYLIEEYPEDINCDYVFVNCWDGE</sequence>
<protein>
    <submittedName>
        <fullName evidence="8">Tyrosine-type recombinase/integrase</fullName>
    </submittedName>
</protein>
<dbReference type="InterPro" id="IPR011010">
    <property type="entry name" value="DNA_brk_join_enz"/>
</dbReference>
<dbReference type="EMBL" id="JTCM02000172">
    <property type="protein sequence ID" value="NEU77278.1"/>
    <property type="molecule type" value="Genomic_DNA"/>
</dbReference>
<organism evidence="8 9">
    <name type="scientific">Hassallia byssoidea VB512170</name>
    <dbReference type="NCBI Taxonomy" id="1304833"/>
    <lineage>
        <taxon>Bacteria</taxon>
        <taxon>Bacillati</taxon>
        <taxon>Cyanobacteriota</taxon>
        <taxon>Cyanophyceae</taxon>
        <taxon>Nostocales</taxon>
        <taxon>Tolypothrichaceae</taxon>
        <taxon>Hassallia</taxon>
    </lineage>
</organism>
<dbReference type="AlphaFoldDB" id="A0A846HL30"/>
<evidence type="ECO:0000256" key="1">
    <source>
        <dbReference type="ARBA" id="ARBA00008857"/>
    </source>
</evidence>
<dbReference type="InterPro" id="IPR010998">
    <property type="entry name" value="Integrase_recombinase_N"/>
</dbReference>
<feature type="non-terminal residue" evidence="8">
    <location>
        <position position="277"/>
    </location>
</feature>
<dbReference type="SUPFAM" id="SSF56349">
    <property type="entry name" value="DNA breaking-rejoining enzymes"/>
    <property type="match status" value="1"/>
</dbReference>
<reference evidence="8 9" key="1">
    <citation type="journal article" date="2015" name="Genome Announc.">
        <title>Draft Genome Sequence of Cyanobacterium Hassallia byssoidea Strain VB512170, Isolated from Monuments in India.</title>
        <authorList>
            <person name="Singh D."/>
            <person name="Chandrababunaidu M.M."/>
            <person name="Panda A."/>
            <person name="Sen D."/>
            <person name="Bhattacharyya S."/>
            <person name="Adhikary S.P."/>
            <person name="Tripathy S."/>
        </authorList>
    </citation>
    <scope>NUCLEOTIDE SEQUENCE [LARGE SCALE GENOMIC DNA]</scope>
    <source>
        <strain evidence="8 9">VB512170</strain>
    </source>
</reference>
<dbReference type="GO" id="GO:0006310">
    <property type="term" value="P:DNA recombination"/>
    <property type="evidence" value="ECO:0007669"/>
    <property type="project" value="UniProtKB-KW"/>
</dbReference>
<keyword evidence="2" id="KW-0229">DNA integration</keyword>
<proteinExistence type="inferred from homology"/>
<gene>
    <name evidence="8" type="ORF">PI95_033535</name>
</gene>
<dbReference type="Gene3D" id="1.10.443.10">
    <property type="entry name" value="Intergrase catalytic core"/>
    <property type="match status" value="1"/>
</dbReference>
<dbReference type="InterPro" id="IPR002104">
    <property type="entry name" value="Integrase_catalytic"/>
</dbReference>
<dbReference type="InterPro" id="IPR050090">
    <property type="entry name" value="Tyrosine_recombinase_XerCD"/>
</dbReference>
<feature type="domain" description="Core-binding (CB)" evidence="7">
    <location>
        <begin position="23"/>
        <end position="119"/>
    </location>
</feature>
<dbReference type="Pfam" id="PF02899">
    <property type="entry name" value="Phage_int_SAM_1"/>
    <property type="match status" value="1"/>
</dbReference>
<dbReference type="RefSeq" id="WP_163519433.1">
    <property type="nucleotide sequence ID" value="NZ_JTCM02000172.1"/>
</dbReference>
<keyword evidence="4" id="KW-0233">DNA recombination</keyword>
<evidence type="ECO:0000313" key="8">
    <source>
        <dbReference type="EMBL" id="NEU77278.1"/>
    </source>
</evidence>
<dbReference type="PANTHER" id="PTHR30349">
    <property type="entry name" value="PHAGE INTEGRASE-RELATED"/>
    <property type="match status" value="1"/>
</dbReference>
<dbReference type="PANTHER" id="PTHR30349:SF41">
    <property type="entry name" value="INTEGRASE_RECOMBINASE PROTEIN MJ0367-RELATED"/>
    <property type="match status" value="1"/>
</dbReference>
<keyword evidence="9" id="KW-1185">Reference proteome</keyword>
<accession>A0A846HL30</accession>
<evidence type="ECO:0000256" key="2">
    <source>
        <dbReference type="ARBA" id="ARBA00022908"/>
    </source>
</evidence>
<evidence type="ECO:0000256" key="3">
    <source>
        <dbReference type="ARBA" id="ARBA00023125"/>
    </source>
</evidence>
<dbReference type="Pfam" id="PF00589">
    <property type="entry name" value="Phage_integrase"/>
    <property type="match status" value="1"/>
</dbReference>
<dbReference type="PROSITE" id="PS51900">
    <property type="entry name" value="CB"/>
    <property type="match status" value="1"/>
</dbReference>
<evidence type="ECO:0000256" key="5">
    <source>
        <dbReference type="PROSITE-ProRule" id="PRU01248"/>
    </source>
</evidence>
<dbReference type="Proteomes" id="UP000031549">
    <property type="component" value="Unassembled WGS sequence"/>
</dbReference>
<dbReference type="Gene3D" id="1.10.150.130">
    <property type="match status" value="1"/>
</dbReference>
<evidence type="ECO:0000259" key="7">
    <source>
        <dbReference type="PROSITE" id="PS51900"/>
    </source>
</evidence>
<dbReference type="PROSITE" id="PS51898">
    <property type="entry name" value="TYR_RECOMBINASE"/>
    <property type="match status" value="1"/>
</dbReference>
<dbReference type="InterPro" id="IPR004107">
    <property type="entry name" value="Integrase_SAM-like_N"/>
</dbReference>
<comment type="caution">
    <text evidence="8">The sequence shown here is derived from an EMBL/GenBank/DDBJ whole genome shotgun (WGS) entry which is preliminary data.</text>
</comment>
<dbReference type="InterPro" id="IPR013762">
    <property type="entry name" value="Integrase-like_cat_sf"/>
</dbReference>
<evidence type="ECO:0000256" key="4">
    <source>
        <dbReference type="ARBA" id="ARBA00023172"/>
    </source>
</evidence>
<name>A0A846HL30_9CYAN</name>
<evidence type="ECO:0000313" key="9">
    <source>
        <dbReference type="Proteomes" id="UP000031549"/>
    </source>
</evidence>
<dbReference type="GO" id="GO:0003677">
    <property type="term" value="F:DNA binding"/>
    <property type="evidence" value="ECO:0007669"/>
    <property type="project" value="UniProtKB-UniRule"/>
</dbReference>
<evidence type="ECO:0000259" key="6">
    <source>
        <dbReference type="PROSITE" id="PS51898"/>
    </source>
</evidence>
<dbReference type="InterPro" id="IPR044068">
    <property type="entry name" value="CB"/>
</dbReference>
<comment type="similarity">
    <text evidence="1">Belongs to the 'phage' integrase family.</text>
</comment>
<feature type="domain" description="Tyr recombinase" evidence="6">
    <location>
        <begin position="165"/>
        <end position="277"/>
    </location>
</feature>
<keyword evidence="3 5" id="KW-0238">DNA-binding</keyword>
<dbReference type="GO" id="GO:0015074">
    <property type="term" value="P:DNA integration"/>
    <property type="evidence" value="ECO:0007669"/>
    <property type="project" value="UniProtKB-KW"/>
</dbReference>